<keyword evidence="3" id="KW-1185">Reference proteome</keyword>
<feature type="compositionally biased region" description="Polar residues" evidence="1">
    <location>
        <begin position="334"/>
        <end position="344"/>
    </location>
</feature>
<gene>
    <name evidence="2" type="ORF">SK128_019592</name>
</gene>
<feature type="region of interest" description="Disordered" evidence="1">
    <location>
        <begin position="139"/>
        <end position="169"/>
    </location>
</feature>
<feature type="compositionally biased region" description="Low complexity" evidence="1">
    <location>
        <begin position="320"/>
        <end position="333"/>
    </location>
</feature>
<evidence type="ECO:0000256" key="1">
    <source>
        <dbReference type="SAM" id="MobiDB-lite"/>
    </source>
</evidence>
<dbReference type="EMBL" id="JAXCGZ010015747">
    <property type="protein sequence ID" value="KAK7069858.1"/>
    <property type="molecule type" value="Genomic_DNA"/>
</dbReference>
<name>A0AAN8WWM6_HALRR</name>
<proteinExistence type="predicted"/>
<protein>
    <submittedName>
        <fullName evidence="2">Uncharacterized protein</fullName>
    </submittedName>
</protein>
<sequence>MKTSPDWWEDGSSANPDRQVIQFMCFGGLNTLTLVNFMPLLSRDPSWMNVGKSEGKSESGRSLLNITFLVRRTEGALTYAQTNVTFPQPENDVLVYVLNELREHFGKRFLNLQRMEKLTEFVSKSFDPTKSALSVQYLAQSAARPDPMRSETPGGGTESDSSGPHDLRVAVPHPALSLGLPLDLPRYPGMPITSAALPYPLPLLMAHRHSAQLSALALHQHHHPPSPRSSSPPSPRRYDNNSPKRRRKLSTPDDRRSPNAAGAAEEEEDVDVEASDLQEEAANLSLTKSRTVTPPRISDGSSSGHAVDRDDLLPVKSEPSDSLSNSDTSVTSSQDLINNNSSIGSKEREDFAGRNLRSSPSSSPGSPASALARATISHPAMEVLNASVGNNSTIPRPLSKDSVSVRKSPADDSDRLVMVSPGKHWQRRI</sequence>
<organism evidence="2 3">
    <name type="scientific">Halocaridina rubra</name>
    <name type="common">Hawaiian red shrimp</name>
    <dbReference type="NCBI Taxonomy" id="373956"/>
    <lineage>
        <taxon>Eukaryota</taxon>
        <taxon>Metazoa</taxon>
        <taxon>Ecdysozoa</taxon>
        <taxon>Arthropoda</taxon>
        <taxon>Crustacea</taxon>
        <taxon>Multicrustacea</taxon>
        <taxon>Malacostraca</taxon>
        <taxon>Eumalacostraca</taxon>
        <taxon>Eucarida</taxon>
        <taxon>Decapoda</taxon>
        <taxon>Pleocyemata</taxon>
        <taxon>Caridea</taxon>
        <taxon>Atyoidea</taxon>
        <taxon>Atyidae</taxon>
        <taxon>Halocaridina</taxon>
    </lineage>
</organism>
<accession>A0AAN8WWM6</accession>
<dbReference type="AlphaFoldDB" id="A0AAN8WWM6"/>
<feature type="compositionally biased region" description="Acidic residues" evidence="1">
    <location>
        <begin position="264"/>
        <end position="279"/>
    </location>
</feature>
<feature type="compositionally biased region" description="Low complexity" evidence="1">
    <location>
        <begin position="353"/>
        <end position="374"/>
    </location>
</feature>
<feature type="region of interest" description="Disordered" evidence="1">
    <location>
        <begin position="217"/>
        <end position="374"/>
    </location>
</feature>
<dbReference type="Proteomes" id="UP001381693">
    <property type="component" value="Unassembled WGS sequence"/>
</dbReference>
<reference evidence="2 3" key="1">
    <citation type="submission" date="2023-11" db="EMBL/GenBank/DDBJ databases">
        <title>Halocaridina rubra genome assembly.</title>
        <authorList>
            <person name="Smith C."/>
        </authorList>
    </citation>
    <scope>NUCLEOTIDE SEQUENCE [LARGE SCALE GENOMIC DNA]</scope>
    <source>
        <strain evidence="2">EP-1</strain>
        <tissue evidence="2">Whole</tissue>
    </source>
</reference>
<evidence type="ECO:0000313" key="3">
    <source>
        <dbReference type="Proteomes" id="UP001381693"/>
    </source>
</evidence>
<feature type="compositionally biased region" description="Pro residues" evidence="1">
    <location>
        <begin position="226"/>
        <end position="235"/>
    </location>
</feature>
<feature type="region of interest" description="Disordered" evidence="1">
    <location>
        <begin position="387"/>
        <end position="416"/>
    </location>
</feature>
<comment type="caution">
    <text evidence="2">The sequence shown here is derived from an EMBL/GenBank/DDBJ whole genome shotgun (WGS) entry which is preliminary data.</text>
</comment>
<evidence type="ECO:0000313" key="2">
    <source>
        <dbReference type="EMBL" id="KAK7069858.1"/>
    </source>
</evidence>